<dbReference type="RefSeq" id="XP_004993600.1">
    <property type="nucleotide sequence ID" value="XM_004993543.1"/>
</dbReference>
<dbReference type="InParanoid" id="F2UB25"/>
<reference evidence="2" key="1">
    <citation type="submission" date="2009-08" db="EMBL/GenBank/DDBJ databases">
        <title>Annotation of Salpingoeca rosetta.</title>
        <authorList>
            <consortium name="The Broad Institute Genome Sequencing Platform"/>
            <person name="Russ C."/>
            <person name="Cuomo C."/>
            <person name="Burger G."/>
            <person name="Gray M.W."/>
            <person name="Holland P.W.H."/>
            <person name="King N."/>
            <person name="Lang F.B.F."/>
            <person name="Roger A.J."/>
            <person name="Ruiz-Trillo I."/>
            <person name="Young S.K."/>
            <person name="Zeng Q."/>
            <person name="Gargeya S."/>
            <person name="Alvarado L."/>
            <person name="Berlin A."/>
            <person name="Chapman S.B."/>
            <person name="Chen Z."/>
            <person name="Freedman E."/>
            <person name="Gellesch M."/>
            <person name="Goldberg J."/>
            <person name="Griggs A."/>
            <person name="Gujja S."/>
            <person name="Heilman E."/>
            <person name="Heiman D."/>
            <person name="Howarth C."/>
            <person name="Mehta T."/>
            <person name="Neiman D."/>
            <person name="Pearson M."/>
            <person name="Roberts A."/>
            <person name="Saif S."/>
            <person name="Shea T."/>
            <person name="Shenoy N."/>
            <person name="Sisk P."/>
            <person name="Stolte C."/>
            <person name="Sykes S."/>
            <person name="White J."/>
            <person name="Yandava C."/>
            <person name="Haas B."/>
            <person name="Nusbaum C."/>
            <person name="Birren B."/>
        </authorList>
    </citation>
    <scope>NUCLEOTIDE SEQUENCE [LARGE SCALE GENOMIC DNA]</scope>
    <source>
        <strain evidence="2">ATCC 50818</strain>
    </source>
</reference>
<evidence type="ECO:0000313" key="3">
    <source>
        <dbReference type="Proteomes" id="UP000007799"/>
    </source>
</evidence>
<protein>
    <recommendedName>
        <fullName evidence="1">Rhodanese domain-containing protein</fullName>
    </recommendedName>
</protein>
<accession>F2UB25</accession>
<evidence type="ECO:0000313" key="2">
    <source>
        <dbReference type="EMBL" id="EGD74038.1"/>
    </source>
</evidence>
<dbReference type="CDD" id="cd00158">
    <property type="entry name" value="RHOD"/>
    <property type="match status" value="1"/>
</dbReference>
<sequence length="224" mass="25112">MPLSLTYESFHSLISNDPVPHVVVDFRASQEKAIPAVEEYNTKVVKPDEYLDDLVAEDGCAVVVYDSSDAPEFKSDRAVVFFNVNTEPAASDSFQLKSKDCQTVMTERDNLVFLDVRRQDEVDNFGMLSYAVHIPLHELLRQLNQGAHSEGLEKLLSATKPVVTGCRTSRRAKFCTQLLHDVGVRDAQYLDKGACGMSKFPENNMKCYKSYELTDPVPEPSDEP</sequence>
<dbReference type="PANTHER" id="PTHR44086:SF10">
    <property type="entry name" value="THIOSULFATE SULFURTRANSFERASE_RHODANESE-LIKE DOMAIN-CONTAINING PROTEIN 3"/>
    <property type="match status" value="1"/>
</dbReference>
<dbReference type="PANTHER" id="PTHR44086">
    <property type="entry name" value="THIOSULFATE SULFURTRANSFERASE RDL2, MITOCHONDRIAL-RELATED"/>
    <property type="match status" value="1"/>
</dbReference>
<proteinExistence type="predicted"/>
<dbReference type="Gene3D" id="3.40.250.10">
    <property type="entry name" value="Rhodanese-like domain"/>
    <property type="match status" value="1"/>
</dbReference>
<dbReference type="SUPFAM" id="SSF52821">
    <property type="entry name" value="Rhodanese/Cell cycle control phosphatase"/>
    <property type="match status" value="1"/>
</dbReference>
<dbReference type="KEGG" id="sre:PTSG_05732"/>
<feature type="domain" description="Rhodanese" evidence="1">
    <location>
        <begin position="107"/>
        <end position="206"/>
    </location>
</feature>
<dbReference type="GeneID" id="16074176"/>
<evidence type="ECO:0000259" key="1">
    <source>
        <dbReference type="PROSITE" id="PS50206"/>
    </source>
</evidence>
<dbReference type="OMA" id="AVHIPLH"/>
<name>F2UB25_SALR5</name>
<dbReference type="Pfam" id="PF00581">
    <property type="entry name" value="Rhodanese"/>
    <property type="match status" value="1"/>
</dbReference>
<dbReference type="PROSITE" id="PS50206">
    <property type="entry name" value="RHODANESE_3"/>
    <property type="match status" value="1"/>
</dbReference>
<gene>
    <name evidence="2" type="ORF">PTSG_05732</name>
</gene>
<organism evidence="3">
    <name type="scientific">Salpingoeca rosetta (strain ATCC 50818 / BSB-021)</name>
    <dbReference type="NCBI Taxonomy" id="946362"/>
    <lineage>
        <taxon>Eukaryota</taxon>
        <taxon>Choanoflagellata</taxon>
        <taxon>Craspedida</taxon>
        <taxon>Salpingoecidae</taxon>
        <taxon>Salpingoeca</taxon>
    </lineage>
</organism>
<dbReference type="InterPro" id="IPR001763">
    <property type="entry name" value="Rhodanese-like_dom"/>
</dbReference>
<dbReference type="AlphaFoldDB" id="F2UB25"/>
<dbReference type="Proteomes" id="UP000007799">
    <property type="component" value="Unassembled WGS sequence"/>
</dbReference>
<dbReference type="OrthoDB" id="566238at2759"/>
<dbReference type="InterPro" id="IPR036873">
    <property type="entry name" value="Rhodanese-like_dom_sf"/>
</dbReference>
<dbReference type="EMBL" id="GL832967">
    <property type="protein sequence ID" value="EGD74038.1"/>
    <property type="molecule type" value="Genomic_DNA"/>
</dbReference>
<keyword evidence="3" id="KW-1185">Reference proteome</keyword>
<dbReference type="eggNOG" id="ENOG502S36G">
    <property type="taxonomic scope" value="Eukaryota"/>
</dbReference>